<keyword evidence="2" id="KW-0808">Transferase</keyword>
<feature type="domain" description="L,D-TPase catalytic" evidence="6">
    <location>
        <begin position="1"/>
        <end position="63"/>
    </location>
</feature>
<evidence type="ECO:0000256" key="2">
    <source>
        <dbReference type="ARBA" id="ARBA00022679"/>
    </source>
</evidence>
<dbReference type="GO" id="GO:0018104">
    <property type="term" value="P:peptidoglycan-protein cross-linking"/>
    <property type="evidence" value="ECO:0007669"/>
    <property type="project" value="TreeGrafter"/>
</dbReference>
<protein>
    <recommendedName>
        <fullName evidence="6">L,D-TPase catalytic domain-containing protein</fullName>
    </recommendedName>
</protein>
<comment type="caution">
    <text evidence="7">The sequence shown here is derived from an EMBL/GenBank/DDBJ whole genome shotgun (WGS) entry which is preliminary data.</text>
</comment>
<name>X0UGF8_9ZZZZ</name>
<proteinExistence type="predicted"/>
<comment type="pathway">
    <text evidence="1">Cell wall biogenesis; peptidoglycan biosynthesis.</text>
</comment>
<dbReference type="Pfam" id="PF03734">
    <property type="entry name" value="YkuD"/>
    <property type="match status" value="1"/>
</dbReference>
<sequence length="63" mass="7371">FFNHPSGLAFHGTYWHDNFGSRMSHGCVNLRSEDAKWLYRWSTPVASVRDWESKGHGTQIEIY</sequence>
<evidence type="ECO:0000256" key="3">
    <source>
        <dbReference type="ARBA" id="ARBA00022960"/>
    </source>
</evidence>
<dbReference type="Gene3D" id="2.40.440.10">
    <property type="entry name" value="L,D-transpeptidase catalytic domain-like"/>
    <property type="match status" value="1"/>
</dbReference>
<accession>X0UGF8</accession>
<dbReference type="InterPro" id="IPR038063">
    <property type="entry name" value="Transpep_catalytic_dom"/>
</dbReference>
<dbReference type="EMBL" id="BARS01015160">
    <property type="protein sequence ID" value="GAF87595.1"/>
    <property type="molecule type" value="Genomic_DNA"/>
</dbReference>
<evidence type="ECO:0000256" key="4">
    <source>
        <dbReference type="ARBA" id="ARBA00022984"/>
    </source>
</evidence>
<keyword evidence="5" id="KW-0961">Cell wall biogenesis/degradation</keyword>
<dbReference type="CDD" id="cd16913">
    <property type="entry name" value="YkuD_like"/>
    <property type="match status" value="1"/>
</dbReference>
<dbReference type="PANTHER" id="PTHR30582:SF2">
    <property type="entry name" value="L,D-TRANSPEPTIDASE YCIB-RELATED"/>
    <property type="match status" value="1"/>
</dbReference>
<keyword evidence="3" id="KW-0133">Cell shape</keyword>
<keyword evidence="4" id="KW-0573">Peptidoglycan synthesis</keyword>
<dbReference type="PANTHER" id="PTHR30582">
    <property type="entry name" value="L,D-TRANSPEPTIDASE"/>
    <property type="match status" value="1"/>
</dbReference>
<evidence type="ECO:0000259" key="6">
    <source>
        <dbReference type="PROSITE" id="PS52029"/>
    </source>
</evidence>
<dbReference type="InterPro" id="IPR005490">
    <property type="entry name" value="LD_TPept_cat_dom"/>
</dbReference>
<gene>
    <name evidence="7" type="ORF">S01H1_25146</name>
</gene>
<dbReference type="GO" id="GO:0005576">
    <property type="term" value="C:extracellular region"/>
    <property type="evidence" value="ECO:0007669"/>
    <property type="project" value="TreeGrafter"/>
</dbReference>
<evidence type="ECO:0000256" key="1">
    <source>
        <dbReference type="ARBA" id="ARBA00004752"/>
    </source>
</evidence>
<dbReference type="SUPFAM" id="SSF141523">
    <property type="entry name" value="L,D-transpeptidase catalytic domain-like"/>
    <property type="match status" value="1"/>
</dbReference>
<organism evidence="7">
    <name type="scientific">marine sediment metagenome</name>
    <dbReference type="NCBI Taxonomy" id="412755"/>
    <lineage>
        <taxon>unclassified sequences</taxon>
        <taxon>metagenomes</taxon>
        <taxon>ecological metagenomes</taxon>
    </lineage>
</organism>
<dbReference type="InterPro" id="IPR050979">
    <property type="entry name" value="LD-transpeptidase"/>
</dbReference>
<dbReference type="AlphaFoldDB" id="X0UGF8"/>
<feature type="non-terminal residue" evidence="7">
    <location>
        <position position="1"/>
    </location>
</feature>
<dbReference type="GO" id="GO:0071972">
    <property type="term" value="F:peptidoglycan L,D-transpeptidase activity"/>
    <property type="evidence" value="ECO:0007669"/>
    <property type="project" value="TreeGrafter"/>
</dbReference>
<reference evidence="7" key="1">
    <citation type="journal article" date="2014" name="Front. Microbiol.">
        <title>High frequency of phylogenetically diverse reductive dehalogenase-homologous genes in deep subseafloor sedimentary metagenomes.</title>
        <authorList>
            <person name="Kawai M."/>
            <person name="Futagami T."/>
            <person name="Toyoda A."/>
            <person name="Takaki Y."/>
            <person name="Nishi S."/>
            <person name="Hori S."/>
            <person name="Arai W."/>
            <person name="Tsubouchi T."/>
            <person name="Morono Y."/>
            <person name="Uchiyama I."/>
            <person name="Ito T."/>
            <person name="Fujiyama A."/>
            <person name="Inagaki F."/>
            <person name="Takami H."/>
        </authorList>
    </citation>
    <scope>NUCLEOTIDE SEQUENCE</scope>
    <source>
        <strain evidence="7">Expedition CK06-06</strain>
    </source>
</reference>
<evidence type="ECO:0000313" key="7">
    <source>
        <dbReference type="EMBL" id="GAF87595.1"/>
    </source>
</evidence>
<dbReference type="UniPathway" id="UPA00219"/>
<dbReference type="GO" id="GO:0016740">
    <property type="term" value="F:transferase activity"/>
    <property type="evidence" value="ECO:0007669"/>
    <property type="project" value="UniProtKB-KW"/>
</dbReference>
<dbReference type="PROSITE" id="PS52029">
    <property type="entry name" value="LD_TPASE"/>
    <property type="match status" value="1"/>
</dbReference>
<dbReference type="GO" id="GO:0071555">
    <property type="term" value="P:cell wall organization"/>
    <property type="evidence" value="ECO:0007669"/>
    <property type="project" value="UniProtKB-KW"/>
</dbReference>
<dbReference type="GO" id="GO:0008360">
    <property type="term" value="P:regulation of cell shape"/>
    <property type="evidence" value="ECO:0007669"/>
    <property type="project" value="UniProtKB-KW"/>
</dbReference>
<evidence type="ECO:0000256" key="5">
    <source>
        <dbReference type="ARBA" id="ARBA00023316"/>
    </source>
</evidence>